<feature type="chain" id="PRO_5011530002" evidence="2">
    <location>
        <begin position="31"/>
        <end position="247"/>
    </location>
</feature>
<dbReference type="STRING" id="670155.SAMN04488001_0744"/>
<evidence type="ECO:0000256" key="1">
    <source>
        <dbReference type="ARBA" id="ARBA00022729"/>
    </source>
</evidence>
<accession>A0A1H2S9Y1</accession>
<reference evidence="4" key="1">
    <citation type="submission" date="2016-10" db="EMBL/GenBank/DDBJ databases">
        <authorList>
            <person name="Varghese N."/>
            <person name="Submissions S."/>
        </authorList>
    </citation>
    <scope>NUCLEOTIDE SEQUENCE [LARGE SCALE GENOMIC DNA]</scope>
    <source>
        <strain evidence="4">DSM 26922</strain>
    </source>
</reference>
<organism evidence="3 4">
    <name type="scientific">Litoreibacter albidus</name>
    <dbReference type="NCBI Taxonomy" id="670155"/>
    <lineage>
        <taxon>Bacteria</taxon>
        <taxon>Pseudomonadati</taxon>
        <taxon>Pseudomonadota</taxon>
        <taxon>Alphaproteobacteria</taxon>
        <taxon>Rhodobacterales</taxon>
        <taxon>Roseobacteraceae</taxon>
        <taxon>Litoreibacter</taxon>
    </lineage>
</organism>
<dbReference type="RefSeq" id="WP_244508531.1">
    <property type="nucleotide sequence ID" value="NZ_FNOI01000001.1"/>
</dbReference>
<proteinExistence type="predicted"/>
<sequence length="247" mass="26996">MARRLLSRYLPRFARRAWLAACLAASGAAAADTIVDAQYAEPTTRYAHGILGDAIEWGTLELVVEDWAHRTTLRIQLPEDRVFEDVAPRLADVDGDGRPEVVVVESQLGTGAQLAIYDETGKIAATPHIGQSNRWLSPIGIADFDGDGFTELAYIDRPHLAKTLRIWRYRDGALHHVADQTGLTNHRIGEADIGGGIRTCDGHSEMITASADWARVIATSFRDGSFSLRDLGPHTGRASLDAALRCR</sequence>
<evidence type="ECO:0000313" key="3">
    <source>
        <dbReference type="EMBL" id="SDW28396.1"/>
    </source>
</evidence>
<evidence type="ECO:0000313" key="4">
    <source>
        <dbReference type="Proteomes" id="UP000199441"/>
    </source>
</evidence>
<dbReference type="EMBL" id="FNOI01000001">
    <property type="protein sequence ID" value="SDW28396.1"/>
    <property type="molecule type" value="Genomic_DNA"/>
</dbReference>
<name>A0A1H2S9Y1_9RHOB</name>
<protein>
    <submittedName>
        <fullName evidence="3">Repeat domain-containing protein</fullName>
    </submittedName>
</protein>
<dbReference type="Pfam" id="PF13517">
    <property type="entry name" value="FG-GAP_3"/>
    <property type="match status" value="1"/>
</dbReference>
<dbReference type="SUPFAM" id="SSF69318">
    <property type="entry name" value="Integrin alpha N-terminal domain"/>
    <property type="match status" value="1"/>
</dbReference>
<dbReference type="InterPro" id="IPR013517">
    <property type="entry name" value="FG-GAP"/>
</dbReference>
<gene>
    <name evidence="3" type="ORF">SAMN04488001_0744</name>
</gene>
<dbReference type="InterPro" id="IPR028994">
    <property type="entry name" value="Integrin_alpha_N"/>
</dbReference>
<keyword evidence="4" id="KW-1185">Reference proteome</keyword>
<keyword evidence="1 2" id="KW-0732">Signal</keyword>
<dbReference type="AlphaFoldDB" id="A0A1H2S9Y1"/>
<feature type="signal peptide" evidence="2">
    <location>
        <begin position="1"/>
        <end position="30"/>
    </location>
</feature>
<evidence type="ECO:0000256" key="2">
    <source>
        <dbReference type="SAM" id="SignalP"/>
    </source>
</evidence>
<dbReference type="Proteomes" id="UP000199441">
    <property type="component" value="Unassembled WGS sequence"/>
</dbReference>